<name>A0A4Y6Q1R6_PERCE</name>
<keyword evidence="3 6" id="KW-0547">Nucleotide-binding</keyword>
<dbReference type="GO" id="GO:0005525">
    <property type="term" value="F:GTP binding"/>
    <property type="evidence" value="ECO:0007669"/>
    <property type="project" value="UniProtKB-UniRule"/>
</dbReference>
<feature type="binding site" evidence="6">
    <location>
        <begin position="146"/>
        <end position="149"/>
    </location>
    <ligand>
        <name>GTP</name>
        <dbReference type="ChEBI" id="CHEBI:37565"/>
    </ligand>
</feature>
<protein>
    <recommendedName>
        <fullName evidence="2 6">GTPase Era</fullName>
    </recommendedName>
</protein>
<dbReference type="InterPro" id="IPR027417">
    <property type="entry name" value="P-loop_NTPase"/>
</dbReference>
<organism evidence="11 12">
    <name type="scientific">Persicimonas caeni</name>
    <dbReference type="NCBI Taxonomy" id="2292766"/>
    <lineage>
        <taxon>Bacteria</taxon>
        <taxon>Deltaproteobacteria</taxon>
        <taxon>Bradymonadales</taxon>
        <taxon>Bradymonadaceae</taxon>
        <taxon>Persicimonas</taxon>
    </lineage>
</organism>
<accession>A0A4Y6Q1R6</accession>
<feature type="region of interest" description="G1" evidence="7">
    <location>
        <begin position="27"/>
        <end position="34"/>
    </location>
</feature>
<dbReference type="Pfam" id="PF01926">
    <property type="entry name" value="MMR_HSR1"/>
    <property type="match status" value="1"/>
</dbReference>
<evidence type="ECO:0000256" key="1">
    <source>
        <dbReference type="ARBA" id="ARBA00007921"/>
    </source>
</evidence>
<feature type="region of interest" description="G2" evidence="7">
    <location>
        <begin position="53"/>
        <end position="57"/>
    </location>
</feature>
<dbReference type="InterPro" id="IPR004044">
    <property type="entry name" value="KH_dom_type_2"/>
</dbReference>
<evidence type="ECO:0000256" key="3">
    <source>
        <dbReference type="ARBA" id="ARBA00022741"/>
    </source>
</evidence>
<dbReference type="NCBIfam" id="TIGR00436">
    <property type="entry name" value="era"/>
    <property type="match status" value="1"/>
</dbReference>
<feature type="domain" description="Era-type G" evidence="10">
    <location>
        <begin position="19"/>
        <end position="197"/>
    </location>
</feature>
<comment type="subcellular location">
    <subcellularLocation>
        <location evidence="6">Cytoplasm</location>
    </subcellularLocation>
    <subcellularLocation>
        <location evidence="6">Cell membrane</location>
        <topology evidence="6">Peripheral membrane protein</topology>
    </subcellularLocation>
</comment>
<evidence type="ECO:0000259" key="10">
    <source>
        <dbReference type="PROSITE" id="PS51713"/>
    </source>
</evidence>
<dbReference type="SUPFAM" id="SSF52540">
    <property type="entry name" value="P-loop containing nucleoside triphosphate hydrolases"/>
    <property type="match status" value="1"/>
</dbReference>
<keyword evidence="12" id="KW-1185">Reference proteome</keyword>
<gene>
    <name evidence="6" type="primary">era</name>
    <name evidence="11" type="ORF">FIV42_28120</name>
</gene>
<feature type="region of interest" description="G5" evidence="7">
    <location>
        <begin position="176"/>
        <end position="178"/>
    </location>
</feature>
<dbReference type="HAMAP" id="MF_00367">
    <property type="entry name" value="GTPase_Era"/>
    <property type="match status" value="1"/>
</dbReference>
<dbReference type="NCBIfam" id="NF000908">
    <property type="entry name" value="PRK00089.1"/>
    <property type="match status" value="1"/>
</dbReference>
<dbReference type="InterPro" id="IPR009019">
    <property type="entry name" value="KH_sf_prok-type"/>
</dbReference>
<dbReference type="InterPro" id="IPR006073">
    <property type="entry name" value="GTP-bd"/>
</dbReference>
<dbReference type="PROSITE" id="PS50823">
    <property type="entry name" value="KH_TYPE_2"/>
    <property type="match status" value="1"/>
</dbReference>
<dbReference type="GO" id="GO:0043024">
    <property type="term" value="F:ribosomal small subunit binding"/>
    <property type="evidence" value="ECO:0007669"/>
    <property type="project" value="TreeGrafter"/>
</dbReference>
<dbReference type="GO" id="GO:0005886">
    <property type="term" value="C:plasma membrane"/>
    <property type="evidence" value="ECO:0007669"/>
    <property type="project" value="UniProtKB-SubCell"/>
</dbReference>
<comment type="function">
    <text evidence="6">An essential GTPase that binds both GDP and GTP, with rapid nucleotide exchange. Plays a role in 16S rRNA processing and 30S ribosomal subunit biogenesis and possibly also in cell cycle regulation and energy metabolism.</text>
</comment>
<dbReference type="PROSITE" id="PS51713">
    <property type="entry name" value="G_ERA"/>
    <property type="match status" value="1"/>
</dbReference>
<dbReference type="GO" id="GO:0005829">
    <property type="term" value="C:cytosol"/>
    <property type="evidence" value="ECO:0007669"/>
    <property type="project" value="TreeGrafter"/>
</dbReference>
<feature type="domain" description="KH type-2" evidence="9">
    <location>
        <begin position="220"/>
        <end position="306"/>
    </location>
</feature>
<keyword evidence="4 6" id="KW-0694">RNA-binding</keyword>
<feature type="region of interest" description="G4" evidence="7">
    <location>
        <begin position="146"/>
        <end position="149"/>
    </location>
</feature>
<keyword evidence="6" id="KW-0699">rRNA-binding</keyword>
<reference evidence="11 12" key="1">
    <citation type="submission" date="2019-06" db="EMBL/GenBank/DDBJ databases">
        <title>Persicimonas caeni gen. nov., sp. nov., a predatory bacterium isolated from solar saltern.</title>
        <authorList>
            <person name="Wang S."/>
        </authorList>
    </citation>
    <scope>NUCLEOTIDE SEQUENCE [LARGE SCALE GENOMIC DNA]</scope>
    <source>
        <strain evidence="11 12">YN101</strain>
    </source>
</reference>
<dbReference type="Gene3D" id="3.30.300.20">
    <property type="match status" value="1"/>
</dbReference>
<comment type="similarity">
    <text evidence="1 6 7 8">Belongs to the TRAFAC class TrmE-Era-EngA-EngB-Septin-like GTPase superfamily. Era GTPase family.</text>
</comment>
<evidence type="ECO:0000256" key="4">
    <source>
        <dbReference type="ARBA" id="ARBA00022884"/>
    </source>
</evidence>
<dbReference type="CDD" id="cd04163">
    <property type="entry name" value="Era"/>
    <property type="match status" value="1"/>
</dbReference>
<sequence>MGNDIEEPLKNEEEFADFHAGFVALIGQPNVGKSTLMNRILGVDLAITTAKPQTTRNRILGVRTFPEKGQICFVDTPGIHKAKKRLNRAMVSTALDAMDEVDLICHVIDAAEYVDNFDRYDEVPSTEAFILDKLSEVNQPVFLLLNKVDLVKKKDLLLPVIADLSERYEFAEVVPVSAAKGDNIRRLVEVLIEHLPEGPPIFPEDMLTDQAERFIAAEFIREQILEQTHEEVPYSVAVEIERFVENAEKNMLEISAIIHVERDSQKGIVIGKGGSRLKSIGRESRARMQSFFHRKVFLETFVRVESEWSEDPNALQRFGYE</sequence>
<dbReference type="InterPro" id="IPR005225">
    <property type="entry name" value="Small_GTP-bd"/>
</dbReference>
<dbReference type="GO" id="GO:0070181">
    <property type="term" value="F:small ribosomal subunit rRNA binding"/>
    <property type="evidence" value="ECO:0007669"/>
    <property type="project" value="UniProtKB-UniRule"/>
</dbReference>
<dbReference type="FunFam" id="3.30.300.20:FF:000003">
    <property type="entry name" value="GTPase Era"/>
    <property type="match status" value="1"/>
</dbReference>
<keyword evidence="6" id="KW-0963">Cytoplasm</keyword>
<dbReference type="PRINTS" id="PR00326">
    <property type="entry name" value="GTP1OBG"/>
</dbReference>
<dbReference type="InterPro" id="IPR005662">
    <property type="entry name" value="GTPase_Era-like"/>
</dbReference>
<dbReference type="Gene3D" id="3.40.50.300">
    <property type="entry name" value="P-loop containing nucleotide triphosphate hydrolases"/>
    <property type="match status" value="1"/>
</dbReference>
<dbReference type="GO" id="GO:0003924">
    <property type="term" value="F:GTPase activity"/>
    <property type="evidence" value="ECO:0007669"/>
    <property type="project" value="UniProtKB-UniRule"/>
</dbReference>
<dbReference type="AlphaFoldDB" id="A0A4Y6Q1R6"/>
<proteinExistence type="inferred from homology"/>
<evidence type="ECO:0000256" key="6">
    <source>
        <dbReference type="HAMAP-Rule" id="MF_00367"/>
    </source>
</evidence>
<dbReference type="PANTHER" id="PTHR42698">
    <property type="entry name" value="GTPASE ERA"/>
    <property type="match status" value="1"/>
</dbReference>
<accession>A0A5B8YGF6</accession>
<keyword evidence="6" id="KW-0472">Membrane</keyword>
<evidence type="ECO:0000313" key="11">
    <source>
        <dbReference type="EMBL" id="QDG54472.1"/>
    </source>
</evidence>
<evidence type="ECO:0000313" key="12">
    <source>
        <dbReference type="Proteomes" id="UP000315995"/>
    </source>
</evidence>
<feature type="binding site" evidence="6">
    <location>
        <begin position="75"/>
        <end position="79"/>
    </location>
    <ligand>
        <name>GTP</name>
        <dbReference type="ChEBI" id="CHEBI:37565"/>
    </ligand>
</feature>
<dbReference type="SUPFAM" id="SSF54814">
    <property type="entry name" value="Prokaryotic type KH domain (KH-domain type II)"/>
    <property type="match status" value="1"/>
</dbReference>
<keyword evidence="6" id="KW-1003">Cell membrane</keyword>
<dbReference type="InterPro" id="IPR015946">
    <property type="entry name" value="KH_dom-like_a/b"/>
</dbReference>
<keyword evidence="5 6" id="KW-0342">GTP-binding</keyword>
<evidence type="ECO:0000256" key="2">
    <source>
        <dbReference type="ARBA" id="ARBA00020484"/>
    </source>
</evidence>
<dbReference type="RefSeq" id="WP_141200916.1">
    <property type="nucleotide sequence ID" value="NZ_CP041186.1"/>
</dbReference>
<dbReference type="Proteomes" id="UP000315995">
    <property type="component" value="Chromosome"/>
</dbReference>
<evidence type="ECO:0000256" key="8">
    <source>
        <dbReference type="RuleBase" id="RU003761"/>
    </source>
</evidence>
<evidence type="ECO:0000259" key="9">
    <source>
        <dbReference type="PROSITE" id="PS50823"/>
    </source>
</evidence>
<keyword evidence="6" id="KW-0690">Ribosome biogenesis</keyword>
<dbReference type="Pfam" id="PF07650">
    <property type="entry name" value="KH_2"/>
    <property type="match status" value="1"/>
</dbReference>
<dbReference type="NCBIfam" id="TIGR00231">
    <property type="entry name" value="small_GTP"/>
    <property type="match status" value="1"/>
</dbReference>
<feature type="binding site" evidence="6">
    <location>
        <begin position="27"/>
        <end position="34"/>
    </location>
    <ligand>
        <name>GTP</name>
        <dbReference type="ChEBI" id="CHEBI:37565"/>
    </ligand>
</feature>
<evidence type="ECO:0000256" key="5">
    <source>
        <dbReference type="ARBA" id="ARBA00023134"/>
    </source>
</evidence>
<dbReference type="CDD" id="cd22534">
    <property type="entry name" value="KH-II_Era"/>
    <property type="match status" value="1"/>
</dbReference>
<dbReference type="EMBL" id="CP041186">
    <property type="protein sequence ID" value="QDG54472.1"/>
    <property type="molecule type" value="Genomic_DNA"/>
</dbReference>
<dbReference type="OrthoDB" id="9805918at2"/>
<dbReference type="InterPro" id="IPR030388">
    <property type="entry name" value="G_ERA_dom"/>
</dbReference>
<evidence type="ECO:0000256" key="7">
    <source>
        <dbReference type="PROSITE-ProRule" id="PRU01050"/>
    </source>
</evidence>
<comment type="subunit">
    <text evidence="6">Monomer.</text>
</comment>
<feature type="region of interest" description="G3" evidence="7">
    <location>
        <begin position="75"/>
        <end position="78"/>
    </location>
</feature>
<dbReference type="GO" id="GO:0000028">
    <property type="term" value="P:ribosomal small subunit assembly"/>
    <property type="evidence" value="ECO:0007669"/>
    <property type="project" value="TreeGrafter"/>
</dbReference>
<dbReference type="PANTHER" id="PTHR42698:SF1">
    <property type="entry name" value="GTPASE ERA, MITOCHONDRIAL"/>
    <property type="match status" value="1"/>
</dbReference>